<dbReference type="EMBL" id="JACDUN010000001">
    <property type="protein sequence ID" value="MBA2858281.1"/>
    <property type="molecule type" value="Genomic_DNA"/>
</dbReference>
<comment type="caution">
    <text evidence="2">The sequence shown here is derived from an EMBL/GenBank/DDBJ whole genome shotgun (WGS) entry which is preliminary data.</text>
</comment>
<feature type="domain" description="YprB ribonuclease H-like" evidence="1">
    <location>
        <begin position="7"/>
        <end position="165"/>
    </location>
</feature>
<evidence type="ECO:0000313" key="2">
    <source>
        <dbReference type="EMBL" id="MBA2858281.1"/>
    </source>
</evidence>
<dbReference type="RefSeq" id="WP_181493275.1">
    <property type="nucleotide sequence ID" value="NZ_JACDUN010000001.1"/>
</dbReference>
<proteinExistence type="predicted"/>
<dbReference type="AlphaFoldDB" id="A0A7J9P502"/>
<evidence type="ECO:0000313" key="3">
    <source>
        <dbReference type="Proteomes" id="UP000558015"/>
    </source>
</evidence>
<dbReference type="SUPFAM" id="SSF53098">
    <property type="entry name" value="Ribonuclease H-like"/>
    <property type="match status" value="1"/>
</dbReference>
<dbReference type="InterPro" id="IPR036397">
    <property type="entry name" value="RNaseH_sf"/>
</dbReference>
<dbReference type="GO" id="GO:0003676">
    <property type="term" value="F:nucleic acid binding"/>
    <property type="evidence" value="ECO:0007669"/>
    <property type="project" value="InterPro"/>
</dbReference>
<dbReference type="PANTHER" id="PTHR38462">
    <property type="entry name" value="EXONUCLEASE-LIKE PROTEIN"/>
    <property type="match status" value="1"/>
</dbReference>
<gene>
    <name evidence="2" type="ORF">HNP93_000982</name>
</gene>
<dbReference type="Gene3D" id="3.30.420.10">
    <property type="entry name" value="Ribonuclease H-like superfamily/Ribonuclease H"/>
    <property type="match status" value="2"/>
</dbReference>
<dbReference type="InterPro" id="IPR012337">
    <property type="entry name" value="RNaseH-like_sf"/>
</dbReference>
<dbReference type="InterPro" id="IPR038720">
    <property type="entry name" value="YprB_RNase_H-like_dom"/>
</dbReference>
<reference evidence="2 3" key="1">
    <citation type="submission" date="2020-07" db="EMBL/GenBank/DDBJ databases">
        <title>Genomic Encyclopedia of Type Strains, Phase IV (KMG-V): Genome sequencing to study the core and pangenomes of soil and plant-associated prokaryotes.</title>
        <authorList>
            <person name="Whitman W."/>
        </authorList>
    </citation>
    <scope>NUCLEOTIDE SEQUENCE [LARGE SCALE GENOMIC DNA]</scope>
    <source>
        <strain evidence="2 3">C12</strain>
    </source>
</reference>
<sequence>MENIIVLDTETTGLNPLTDRIITIGLWHVNKFVKFVSNDEKEMLENFWKFISENEISKLIGFNINFDWTFLKLRSMKYGIKIRYFKKYEERVDLRRILNSEPRAKGTLTDYCTFLGIDIPGEDISGKDVPKVWEAHQNGDSNALPRIVEHLQLDVLRTKALYEKILESGMLDFKIDRS</sequence>
<accession>A0A7J9P502</accession>
<name>A0A7J9P502_METMI</name>
<evidence type="ECO:0000259" key="1">
    <source>
        <dbReference type="Pfam" id="PF13482"/>
    </source>
</evidence>
<dbReference type="PANTHER" id="PTHR38462:SF1">
    <property type="entry name" value="YPRB RIBONUCLEASE H-LIKE DOMAIN-CONTAINING PROTEIN"/>
    <property type="match status" value="1"/>
</dbReference>
<dbReference type="Proteomes" id="UP000558015">
    <property type="component" value="Unassembled WGS sequence"/>
</dbReference>
<dbReference type="Pfam" id="PF13482">
    <property type="entry name" value="RNase_H_2"/>
    <property type="match status" value="1"/>
</dbReference>
<protein>
    <recommendedName>
        <fullName evidence="1">YprB ribonuclease H-like domain-containing protein</fullName>
    </recommendedName>
</protein>
<organism evidence="2 3">
    <name type="scientific">Methanococcus maripaludis</name>
    <name type="common">Methanococcus deltae</name>
    <dbReference type="NCBI Taxonomy" id="39152"/>
    <lineage>
        <taxon>Archaea</taxon>
        <taxon>Methanobacteriati</taxon>
        <taxon>Methanobacteriota</taxon>
        <taxon>Methanomada group</taxon>
        <taxon>Methanococci</taxon>
        <taxon>Methanococcales</taxon>
        <taxon>Methanococcaceae</taxon>
        <taxon>Methanococcus</taxon>
    </lineage>
</organism>